<dbReference type="AlphaFoldDB" id="A0A3D9TKE8"/>
<keyword evidence="2" id="KW-0815">Transposition</keyword>
<dbReference type="InterPro" id="IPR025296">
    <property type="entry name" value="DUF4158"/>
</dbReference>
<organism evidence="7 8">
    <name type="scientific">Bacillus mycoides</name>
    <dbReference type="NCBI Taxonomy" id="1405"/>
    <lineage>
        <taxon>Bacteria</taxon>
        <taxon>Bacillati</taxon>
        <taxon>Bacillota</taxon>
        <taxon>Bacilli</taxon>
        <taxon>Bacillales</taxon>
        <taxon>Bacillaceae</taxon>
        <taxon>Bacillus</taxon>
        <taxon>Bacillus cereus group</taxon>
    </lineage>
</organism>
<evidence type="ECO:0000313" key="8">
    <source>
        <dbReference type="Proteomes" id="UP000256530"/>
    </source>
</evidence>
<accession>A0A3D9TKE8</accession>
<evidence type="ECO:0000313" key="7">
    <source>
        <dbReference type="EMBL" id="REF17678.1"/>
    </source>
</evidence>
<evidence type="ECO:0000256" key="4">
    <source>
        <dbReference type="ARBA" id="ARBA00023172"/>
    </source>
</evidence>
<sequence>MKRNWTDDELIEYFILVPMERQLIGNKTGASRLGFAVLLKYFQHEARFPIKKQDIPKVVIAYIAKQLDLSPDLFDSYRWGAEERNFTYHRKQIRESFGFHEFTANDMPVFQKWLVDQVNFTHDTDYLRAKAYEQFRKWKIEPPTLGRLNRMIDSAINTYEINFFESTCHDLSESTRSRIDSFLESSIDINNDEQLEENELLTFRDLLADPGRASLKTLHQEIQKLLAIRHLQIPLDSFQHIPSKLLKKYRLRAVTETLTDLRAHPEPIRYTLISILFWYRQSEVTDHLADLLIDITHKIGKRAIKQTDKEIIEEMKKVQGKNKYIINLLEAMIDHPDGIISEILYSVADPQTLQDILQELKRNKRIYREKVYIKMHASYGNHYRRAIPQLLDILEFRSNNQMHQPVIHAIQVIREYANSGQRYFASKDDVPIDSVIQPKWKDTIIETDTNGTRRMNRINYEIAVLQSLRGKLRCKEIWIQGANRYRNPEEDLPQDFEEYKDEHFQALKLPLDVEPFISVLIEQMKQKLSLLDEGLLSKDNQKVSILSKNSGWIRLSPLEKQDEPIHLSQIKNEIRNKWPNTNLLDVLKEADFFTNFTKHFKTTADREILDRETVQRRLILCLFGLGTNTGLKRISSGNTTDSYRELLYIRKKFIHKDNLRKAIAEVVNQIMYQRLKDIWGEGTTACASDSKKFGAWDQNLLTEWHIRYRGRGVMIYWHVDKKSTCIYSQLKSCSSSEVAAMIEGVLRHCTEMSVDKNYVDTHGQSEVAFAFCHLLGFKLMPRFKNIYSQKLYRPETGMQDAYSSLQPILTRSIKWDLIRQQYEQIVKYATALRLGTASAESILKRFTKDVQHPTYQALSELGKAIKTIFLCEYLHSEEIRREIHEGLNTVENWNSANSFIFHGKNSEIQTNSLEGQEVSVLALHLLQNCLVYINTLMLQEVLYDRDKFWLKKMTQEDFRALTPLFYTHVNPYGTFKLNMNKRIPIKFVIS</sequence>
<comment type="caution">
    <text evidence="7">The sequence shown here is derived from an EMBL/GenBank/DDBJ whole genome shotgun (WGS) entry which is preliminary data.</text>
</comment>
<proteinExistence type="inferred from homology"/>
<keyword evidence="4" id="KW-0233">DNA recombination</keyword>
<reference evidence="7 8" key="1">
    <citation type="submission" date="2018-08" db="EMBL/GenBank/DDBJ databases">
        <title>Freshwater and sediment microbial communities from various areas in North America, analyzing microbe dynamics in response to fracking.</title>
        <authorList>
            <person name="Lamendella R."/>
        </authorList>
    </citation>
    <scope>NUCLEOTIDE SEQUENCE [LARGE SCALE GENOMIC DNA]</scope>
    <source>
        <strain evidence="7 8">DB-1</strain>
    </source>
</reference>
<dbReference type="RefSeq" id="WP_113937455.1">
    <property type="nucleotide sequence ID" value="NZ_QTTY01000045.1"/>
</dbReference>
<dbReference type="InterPro" id="IPR047653">
    <property type="entry name" value="Tn3-like_transpos"/>
</dbReference>
<comment type="similarity">
    <text evidence="1">Belongs to the transposase 7 family.</text>
</comment>
<evidence type="ECO:0000256" key="3">
    <source>
        <dbReference type="ARBA" id="ARBA00023125"/>
    </source>
</evidence>
<feature type="domain" description="Tn3 transposase DDE" evidence="5">
    <location>
        <begin position="585"/>
        <end position="975"/>
    </location>
</feature>
<keyword evidence="3" id="KW-0238">DNA-binding</keyword>
<dbReference type="Pfam" id="PF13700">
    <property type="entry name" value="DUF4158"/>
    <property type="match status" value="1"/>
</dbReference>
<dbReference type="GO" id="GO:0006313">
    <property type="term" value="P:DNA transposition"/>
    <property type="evidence" value="ECO:0007669"/>
    <property type="project" value="InterPro"/>
</dbReference>
<feature type="domain" description="DUF4158" evidence="6">
    <location>
        <begin position="3"/>
        <end position="154"/>
    </location>
</feature>
<evidence type="ECO:0000256" key="1">
    <source>
        <dbReference type="ARBA" id="ARBA00009402"/>
    </source>
</evidence>
<name>A0A3D9TKE8_BACMY</name>
<dbReference type="Proteomes" id="UP000256530">
    <property type="component" value="Unassembled WGS sequence"/>
</dbReference>
<evidence type="ECO:0000259" key="5">
    <source>
        <dbReference type="Pfam" id="PF01526"/>
    </source>
</evidence>
<dbReference type="Pfam" id="PF01526">
    <property type="entry name" value="DDE_Tnp_Tn3"/>
    <property type="match status" value="1"/>
</dbReference>
<dbReference type="GO" id="GO:0003677">
    <property type="term" value="F:DNA binding"/>
    <property type="evidence" value="ECO:0007669"/>
    <property type="project" value="UniProtKB-KW"/>
</dbReference>
<protein>
    <submittedName>
        <fullName evidence="7">TnpA family transposase</fullName>
    </submittedName>
</protein>
<evidence type="ECO:0000256" key="2">
    <source>
        <dbReference type="ARBA" id="ARBA00022578"/>
    </source>
</evidence>
<dbReference type="GO" id="GO:0004803">
    <property type="term" value="F:transposase activity"/>
    <property type="evidence" value="ECO:0007669"/>
    <property type="project" value="InterPro"/>
</dbReference>
<dbReference type="InterPro" id="IPR002513">
    <property type="entry name" value="Tn3_Tnp_DDE_dom"/>
</dbReference>
<gene>
    <name evidence="7" type="ORF">DET55_14529</name>
</gene>
<evidence type="ECO:0000259" key="6">
    <source>
        <dbReference type="Pfam" id="PF13700"/>
    </source>
</evidence>
<dbReference type="EMBL" id="QTTY01000045">
    <property type="protein sequence ID" value="REF17678.1"/>
    <property type="molecule type" value="Genomic_DNA"/>
</dbReference>
<dbReference type="NCBIfam" id="NF033527">
    <property type="entry name" value="transpos_Tn3"/>
    <property type="match status" value="1"/>
</dbReference>